<dbReference type="PROSITE" id="PS00452">
    <property type="entry name" value="GUANYLATE_CYCLASE_1"/>
    <property type="match status" value="1"/>
</dbReference>
<evidence type="ECO:0000256" key="7">
    <source>
        <dbReference type="RuleBase" id="RU000405"/>
    </source>
</evidence>
<dbReference type="Proteomes" id="UP000275408">
    <property type="component" value="Unassembled WGS sequence"/>
</dbReference>
<proteinExistence type="inferred from homology"/>
<dbReference type="GO" id="GO:0035556">
    <property type="term" value="P:intracellular signal transduction"/>
    <property type="evidence" value="ECO:0007669"/>
    <property type="project" value="InterPro"/>
</dbReference>
<dbReference type="InterPro" id="IPR029787">
    <property type="entry name" value="Nucleotide_cyclase"/>
</dbReference>
<comment type="caution">
    <text evidence="9">The sequence shown here is derived from an EMBL/GenBank/DDBJ whole genome shotgun (WGS) entry which is preliminary data.</text>
</comment>
<dbReference type="SUPFAM" id="SSF55073">
    <property type="entry name" value="Nucleotide cyclase"/>
    <property type="match status" value="1"/>
</dbReference>
<evidence type="ECO:0000259" key="8">
    <source>
        <dbReference type="PROSITE" id="PS50125"/>
    </source>
</evidence>
<dbReference type="Gene3D" id="3.30.70.1230">
    <property type="entry name" value="Nucleotide cyclase"/>
    <property type="match status" value="1"/>
</dbReference>
<keyword evidence="4" id="KW-1133">Transmembrane helix</keyword>
<dbReference type="PROSITE" id="PS50125">
    <property type="entry name" value="GUANYLATE_CYCLASE_2"/>
    <property type="match status" value="1"/>
</dbReference>
<dbReference type="AlphaFoldDB" id="A0A3M6TY86"/>
<dbReference type="Pfam" id="PF00211">
    <property type="entry name" value="Guanylate_cyc"/>
    <property type="match status" value="1"/>
</dbReference>
<evidence type="ECO:0000256" key="1">
    <source>
        <dbReference type="ARBA" id="ARBA00004370"/>
    </source>
</evidence>
<dbReference type="InterPro" id="IPR001054">
    <property type="entry name" value="A/G_cyclase"/>
</dbReference>
<dbReference type="InterPro" id="IPR018297">
    <property type="entry name" value="A/G_cyclase_CS"/>
</dbReference>
<evidence type="ECO:0000313" key="10">
    <source>
        <dbReference type="Proteomes" id="UP000275408"/>
    </source>
</evidence>
<reference evidence="9 10" key="1">
    <citation type="journal article" date="2018" name="Sci. Rep.">
        <title>Comparative analysis of the Pocillopora damicornis genome highlights role of immune system in coral evolution.</title>
        <authorList>
            <person name="Cunning R."/>
            <person name="Bay R.A."/>
            <person name="Gillette P."/>
            <person name="Baker A.C."/>
            <person name="Traylor-Knowles N."/>
        </authorList>
    </citation>
    <scope>NUCLEOTIDE SEQUENCE [LARGE SCALE GENOMIC DNA]</scope>
    <source>
        <strain evidence="9">RSMAS</strain>
        <tissue evidence="9">Whole animal</tissue>
    </source>
</reference>
<evidence type="ECO:0000256" key="3">
    <source>
        <dbReference type="ARBA" id="ARBA00022741"/>
    </source>
</evidence>
<dbReference type="FunFam" id="3.30.70.1230:FF:000015">
    <property type="entry name" value="Guanylate cyclase"/>
    <property type="match status" value="1"/>
</dbReference>
<dbReference type="GO" id="GO:0000166">
    <property type="term" value="F:nucleotide binding"/>
    <property type="evidence" value="ECO:0007669"/>
    <property type="project" value="UniProtKB-KW"/>
</dbReference>
<dbReference type="GO" id="GO:0005886">
    <property type="term" value="C:plasma membrane"/>
    <property type="evidence" value="ECO:0007669"/>
    <property type="project" value="TreeGrafter"/>
</dbReference>
<keyword evidence="5" id="KW-0472">Membrane</keyword>
<dbReference type="EMBL" id="RCHS01002704">
    <property type="protein sequence ID" value="RMX46258.1"/>
    <property type="molecule type" value="Genomic_DNA"/>
</dbReference>
<dbReference type="OrthoDB" id="1890790at2759"/>
<evidence type="ECO:0000313" key="9">
    <source>
        <dbReference type="EMBL" id="RMX46258.1"/>
    </source>
</evidence>
<feature type="domain" description="Guanylate cyclase" evidence="8">
    <location>
        <begin position="51"/>
        <end position="181"/>
    </location>
</feature>
<dbReference type="GO" id="GO:0007168">
    <property type="term" value="P:receptor guanylyl cyclase signaling pathway"/>
    <property type="evidence" value="ECO:0007669"/>
    <property type="project" value="TreeGrafter"/>
</dbReference>
<keyword evidence="3" id="KW-0547">Nucleotide-binding</keyword>
<keyword evidence="10" id="KW-1185">Reference proteome</keyword>
<protein>
    <recommendedName>
        <fullName evidence="8">Guanylate cyclase domain-containing protein</fullName>
    </recommendedName>
</protein>
<name>A0A3M6TY86_POCDA</name>
<dbReference type="PANTHER" id="PTHR11920:SF496">
    <property type="entry name" value="GUANYLATE CYCLASE"/>
    <property type="match status" value="1"/>
</dbReference>
<dbReference type="InterPro" id="IPR050401">
    <property type="entry name" value="Cyclic_nucleotide_synthase"/>
</dbReference>
<evidence type="ECO:0000256" key="2">
    <source>
        <dbReference type="ARBA" id="ARBA00022692"/>
    </source>
</evidence>
<evidence type="ECO:0000256" key="6">
    <source>
        <dbReference type="ARBA" id="ARBA00023239"/>
    </source>
</evidence>
<comment type="similarity">
    <text evidence="7">Belongs to the adenylyl cyclase class-4/guanylyl cyclase family.</text>
</comment>
<keyword evidence="2" id="KW-0812">Transmembrane</keyword>
<dbReference type="STRING" id="46731.A0A3M6TY86"/>
<sequence length="201" mass="22379">MMKLCWDQDPLARPKFSDCIKYLKQMNKGKSVAEELKRGQPVTAETFDSATLFFSDIVGFTKLASESTPLQVVDLLNDLYTCFDEIIDMHDVYKVETIGDAYVVASGLPNRNGMRHAGEISNMSLDLLSAMTTFKIRHVPGRQLQLRIGIHTGPVVAGVVGLKMPRYCLFGDTVNYASRMESSGLGKEELLSMPYTHTGEF</sequence>
<dbReference type="PANTHER" id="PTHR11920">
    <property type="entry name" value="GUANYLYL CYCLASE"/>
    <property type="match status" value="1"/>
</dbReference>
<accession>A0A3M6TY86</accession>
<dbReference type="SMART" id="SM00044">
    <property type="entry name" value="CYCc"/>
    <property type="match status" value="1"/>
</dbReference>
<gene>
    <name evidence="9" type="ORF">pdam_00000707</name>
</gene>
<dbReference type="CDD" id="cd07302">
    <property type="entry name" value="CHD"/>
    <property type="match status" value="1"/>
</dbReference>
<dbReference type="GO" id="GO:0004383">
    <property type="term" value="F:guanylate cyclase activity"/>
    <property type="evidence" value="ECO:0007669"/>
    <property type="project" value="TreeGrafter"/>
</dbReference>
<organism evidence="9 10">
    <name type="scientific">Pocillopora damicornis</name>
    <name type="common">Cauliflower coral</name>
    <name type="synonym">Millepora damicornis</name>
    <dbReference type="NCBI Taxonomy" id="46731"/>
    <lineage>
        <taxon>Eukaryota</taxon>
        <taxon>Metazoa</taxon>
        <taxon>Cnidaria</taxon>
        <taxon>Anthozoa</taxon>
        <taxon>Hexacorallia</taxon>
        <taxon>Scleractinia</taxon>
        <taxon>Astrocoeniina</taxon>
        <taxon>Pocilloporidae</taxon>
        <taxon>Pocillopora</taxon>
    </lineage>
</organism>
<dbReference type="GO" id="GO:0004016">
    <property type="term" value="F:adenylate cyclase activity"/>
    <property type="evidence" value="ECO:0007669"/>
    <property type="project" value="TreeGrafter"/>
</dbReference>
<evidence type="ECO:0000256" key="4">
    <source>
        <dbReference type="ARBA" id="ARBA00022989"/>
    </source>
</evidence>
<evidence type="ECO:0000256" key="5">
    <source>
        <dbReference type="ARBA" id="ARBA00023136"/>
    </source>
</evidence>
<keyword evidence="6 7" id="KW-0456">Lyase</keyword>
<dbReference type="GO" id="GO:0001653">
    <property type="term" value="F:peptide receptor activity"/>
    <property type="evidence" value="ECO:0007669"/>
    <property type="project" value="TreeGrafter"/>
</dbReference>
<comment type="subcellular location">
    <subcellularLocation>
        <location evidence="1">Membrane</location>
    </subcellularLocation>
</comment>